<dbReference type="InterPro" id="IPR027417">
    <property type="entry name" value="P-loop_NTPase"/>
</dbReference>
<dbReference type="SUPFAM" id="SSF52540">
    <property type="entry name" value="P-loop containing nucleoside triphosphate hydrolases"/>
    <property type="match status" value="2"/>
</dbReference>
<dbReference type="Gene3D" id="3.40.50.300">
    <property type="entry name" value="P-loop containing nucleotide triphosphate hydrolases"/>
    <property type="match status" value="1"/>
</dbReference>
<dbReference type="PROSITE" id="PS51194">
    <property type="entry name" value="HELICASE_CTER"/>
    <property type="match status" value="1"/>
</dbReference>
<dbReference type="InterPro" id="IPR014001">
    <property type="entry name" value="Helicase_ATP-bd"/>
</dbReference>
<dbReference type="GO" id="GO:0016787">
    <property type="term" value="F:hydrolase activity"/>
    <property type="evidence" value="ECO:0007669"/>
    <property type="project" value="UniProtKB-KW"/>
</dbReference>
<dbReference type="InterPro" id="IPR001650">
    <property type="entry name" value="Helicase_C-like"/>
</dbReference>
<dbReference type="InterPro" id="IPR038718">
    <property type="entry name" value="SNF2-like_sf"/>
</dbReference>
<dbReference type="PANTHER" id="PTHR10799">
    <property type="entry name" value="SNF2/RAD54 HELICASE FAMILY"/>
    <property type="match status" value="1"/>
</dbReference>
<dbReference type="AlphaFoldDB" id="A0A2V1GP60"/>
<dbReference type="InterPro" id="IPR000330">
    <property type="entry name" value="SNF2_N"/>
</dbReference>
<comment type="caution">
    <text evidence="7">The sequence shown here is derived from an EMBL/GenBank/DDBJ whole genome shotgun (WGS) entry which is preliminary data.</text>
</comment>
<accession>A0A2V1GP60</accession>
<dbReference type="SMART" id="SM00490">
    <property type="entry name" value="HELICc"/>
    <property type="match status" value="1"/>
</dbReference>
<evidence type="ECO:0000256" key="1">
    <source>
        <dbReference type="ARBA" id="ARBA00022801"/>
    </source>
</evidence>
<protein>
    <submittedName>
        <fullName evidence="7">Helicase</fullName>
    </submittedName>
</protein>
<feature type="domain" description="Helicase ATP-binding" evidence="5">
    <location>
        <begin position="694"/>
        <end position="855"/>
    </location>
</feature>
<dbReference type="PROSITE" id="PS50966">
    <property type="entry name" value="ZF_SWIM"/>
    <property type="match status" value="1"/>
</dbReference>
<keyword evidence="3" id="KW-0862">Zinc</keyword>
<name>A0A2V1GP60_9GAMM</name>
<dbReference type="CDD" id="cd18793">
    <property type="entry name" value="SF2_C_SNF"/>
    <property type="match status" value="1"/>
</dbReference>
<organism evidence="7 8">
    <name type="scientific">Pelagibaculum spongiae</name>
    <dbReference type="NCBI Taxonomy" id="2080658"/>
    <lineage>
        <taxon>Bacteria</taxon>
        <taxon>Pseudomonadati</taxon>
        <taxon>Pseudomonadota</taxon>
        <taxon>Gammaproteobacteria</taxon>
        <taxon>Oceanospirillales</taxon>
        <taxon>Pelagibaculum</taxon>
    </lineage>
</organism>
<evidence type="ECO:0000256" key="2">
    <source>
        <dbReference type="ARBA" id="ARBA00022806"/>
    </source>
</evidence>
<keyword evidence="2 7" id="KW-0067">ATP-binding</keyword>
<dbReference type="SMART" id="SM00487">
    <property type="entry name" value="DEXDc"/>
    <property type="match status" value="1"/>
</dbReference>
<evidence type="ECO:0000259" key="4">
    <source>
        <dbReference type="PROSITE" id="PS50966"/>
    </source>
</evidence>
<dbReference type="GO" id="GO:0005524">
    <property type="term" value="F:ATP binding"/>
    <property type="evidence" value="ECO:0007669"/>
    <property type="project" value="InterPro"/>
</dbReference>
<dbReference type="RefSeq" id="WP_116688908.1">
    <property type="nucleotide sequence ID" value="NZ_CAWNYD010000013.1"/>
</dbReference>
<proteinExistence type="predicted"/>
<keyword evidence="3" id="KW-0863">Zinc-finger</keyword>
<dbReference type="GO" id="GO:0004386">
    <property type="term" value="F:helicase activity"/>
    <property type="evidence" value="ECO:0007669"/>
    <property type="project" value="UniProtKB-KW"/>
</dbReference>
<keyword evidence="3" id="KW-0479">Metal-binding</keyword>
<reference evidence="7 8" key="1">
    <citation type="submission" date="2018-04" db="EMBL/GenBank/DDBJ databases">
        <title>Thalassorhabdus spongiae gen. nov., sp. nov., isolated from a marine sponge in South-West Iceland.</title>
        <authorList>
            <person name="Knobloch S."/>
            <person name="Daussin A."/>
            <person name="Johannsson R."/>
            <person name="Marteinsson V.T."/>
        </authorList>
    </citation>
    <scope>NUCLEOTIDE SEQUENCE [LARGE SCALE GENOMIC DNA]</scope>
    <source>
        <strain evidence="7 8">Hp12</strain>
    </source>
</reference>
<dbReference type="CDD" id="cd18012">
    <property type="entry name" value="DEXQc_arch_SWI2_SNF2"/>
    <property type="match status" value="1"/>
</dbReference>
<dbReference type="InterPro" id="IPR049730">
    <property type="entry name" value="SNF2/RAD54-like_C"/>
</dbReference>
<feature type="domain" description="SWIM-type" evidence="4">
    <location>
        <begin position="67"/>
        <end position="99"/>
    </location>
</feature>
<dbReference type="EMBL" id="QDDL01000013">
    <property type="protein sequence ID" value="PVZ64355.1"/>
    <property type="molecule type" value="Genomic_DNA"/>
</dbReference>
<dbReference type="FunFam" id="3.40.50.300:FF:000533">
    <property type="entry name" value="Helicase, Snf2 family"/>
    <property type="match status" value="1"/>
</dbReference>
<dbReference type="PROSITE" id="PS51192">
    <property type="entry name" value="HELICASE_ATP_BIND_1"/>
    <property type="match status" value="1"/>
</dbReference>
<sequence>MPAFSGSTSQLISKQLTQKLIEHFGQKTYARALNYFYQNMVISCSMSQGGYHVKVSGQIKGSESQIYQASFSDEYLSGRCSCPVRINCKHSCVLLLHLAAEQGSDLVFRFLNKQLDQTPLLPDELPDDDIFGESDQPVFAGWQEKHAFERWSKLLQQAADGKDNSQAGAAQNTSSAFELIPGSVRTGKKEYLLYMLTEDFPGDGLGLALASSRKLNNGQHGKAKPLKRISDGLSPYLVSPFDESDRKFFRQMYHDDILQILKPDQPPRLLNRSPDVLFEIAEQARLVLDAEHYPQVTFSDQSIELHVGWSCDEQQKQTPYFCDELKTQIMMVLTDPPLGLTQVDDQCLLSKIQFNFPQEIFDLLMEAPVIPQAFLPQIRQQLKQAGLPQEQLPPDLTYIRSAPKPKLILDTVVAMPGMPVDIAARAKLHFVYGDLQTQIEFLGLADQRIEAEIDGRCYVRASNEEQRAKEWLLKFMQMVEPSHLQQADYQTGDFIAAGLLYPRADQKWLEFFEQVVPQLQDQGWQIEVAADFPYQLLEIDDDAWYGSFSEAQDNWFAMELGFELNGKKIDLMPILASQLQFLPSAERLATMGDKPVSVALGNQQFAKLPASRVRFLITTLLELYDPRGVGVLPSQALVVHEAAQRFGLNFSGGKRLQEIAQSLKDFKKLKNVSVPRTLKAKLRDYQQQGLNWLQFLREMGLSGLLADDMGLGKTVQTLAHILKEKQRLKDTMLPVLVVAPTSLMHNWRRETERFAPSLKVLLHHGSGRERSLESIAQYDLILTTYALVQRDAELLKPQKWQMLILDESQAIKNPLSKAGKAVRELQTDYRICLTGTPVENNLQELWSQFDFLMPGFLGNKKRFAQLYRKPIEKDADFATQQRLVQRIAPFMLRRTKDLVATELPPKTEMIREIELIDKQRDLYETVRSAMQLKVFQEVKNKGLAQSQIMILDAMLKMRQVCCDPSLVKLSAAENVHQSAKLDELTELLEELLSENRKVLIFSQFTSMLAIIERVLHRRKIDFVKITGQTKDRDTPIQQFQNGLASVFLISLKAGGTGLNLTAADTVIHYDPWWNPAVEDQATDRAHRIGQDKPVFVYRLVAKGTVEEKMQAMQQRKRALASGVYSADGKSASALTAEDLKVLFEPM</sequence>
<keyword evidence="1" id="KW-0378">Hydrolase</keyword>
<keyword evidence="2 7" id="KW-0347">Helicase</keyword>
<dbReference type="Pfam" id="PF00176">
    <property type="entry name" value="SNF2-rel_dom"/>
    <property type="match status" value="1"/>
</dbReference>
<dbReference type="Proteomes" id="UP000244906">
    <property type="component" value="Unassembled WGS sequence"/>
</dbReference>
<evidence type="ECO:0000313" key="7">
    <source>
        <dbReference type="EMBL" id="PVZ64355.1"/>
    </source>
</evidence>
<evidence type="ECO:0000259" key="6">
    <source>
        <dbReference type="PROSITE" id="PS51194"/>
    </source>
</evidence>
<keyword evidence="2 7" id="KW-0547">Nucleotide-binding</keyword>
<evidence type="ECO:0000259" key="5">
    <source>
        <dbReference type="PROSITE" id="PS51192"/>
    </source>
</evidence>
<dbReference type="InterPro" id="IPR007527">
    <property type="entry name" value="Znf_SWIM"/>
</dbReference>
<keyword evidence="8" id="KW-1185">Reference proteome</keyword>
<dbReference type="GO" id="GO:0008270">
    <property type="term" value="F:zinc ion binding"/>
    <property type="evidence" value="ECO:0007669"/>
    <property type="project" value="UniProtKB-KW"/>
</dbReference>
<evidence type="ECO:0000256" key="3">
    <source>
        <dbReference type="PROSITE-ProRule" id="PRU00325"/>
    </source>
</evidence>
<dbReference type="OrthoDB" id="9760715at2"/>
<dbReference type="Pfam" id="PF00271">
    <property type="entry name" value="Helicase_C"/>
    <property type="match status" value="1"/>
</dbReference>
<dbReference type="Gene3D" id="3.40.50.10810">
    <property type="entry name" value="Tandem AAA-ATPase domain"/>
    <property type="match status" value="1"/>
</dbReference>
<gene>
    <name evidence="7" type="ORF">DC094_20050</name>
</gene>
<evidence type="ECO:0000313" key="8">
    <source>
        <dbReference type="Proteomes" id="UP000244906"/>
    </source>
</evidence>
<feature type="domain" description="Helicase C-terminal" evidence="6">
    <location>
        <begin position="983"/>
        <end position="1140"/>
    </location>
</feature>